<gene>
    <name evidence="2" type="ORF">N5C08_05075</name>
</gene>
<feature type="region of interest" description="Disordered" evidence="1">
    <location>
        <begin position="1"/>
        <end position="21"/>
    </location>
</feature>
<evidence type="ECO:0000313" key="3">
    <source>
        <dbReference type="Proteomes" id="UP001064504"/>
    </source>
</evidence>
<organism evidence="2 3">
    <name type="scientific">Pseudomonas promysalinigenes</name>
    <dbReference type="NCBI Taxonomy" id="485898"/>
    <lineage>
        <taxon>Bacteria</taxon>
        <taxon>Pseudomonadati</taxon>
        <taxon>Pseudomonadota</taxon>
        <taxon>Gammaproteobacteria</taxon>
        <taxon>Pseudomonadales</taxon>
        <taxon>Pseudomonadaceae</taxon>
        <taxon>Pseudomonas</taxon>
    </lineage>
</organism>
<sequence length="77" mass="8107">MARSRNSPTASPPPTLGEGCLARYDPQALGEEDGTEFPGAEQLWRQLNPPDASSAPAEGVPPGRRIPARPPADKSNT</sequence>
<dbReference type="Proteomes" id="UP001064504">
    <property type="component" value="Chromosome"/>
</dbReference>
<evidence type="ECO:0000313" key="2">
    <source>
        <dbReference type="EMBL" id="UXH40921.1"/>
    </source>
</evidence>
<proteinExistence type="predicted"/>
<protein>
    <submittedName>
        <fullName evidence="2">Uncharacterized protein</fullName>
    </submittedName>
</protein>
<feature type="region of interest" description="Disordered" evidence="1">
    <location>
        <begin position="46"/>
        <end position="77"/>
    </location>
</feature>
<name>A0ABY6AMN7_9PSED</name>
<keyword evidence="3" id="KW-1185">Reference proteome</keyword>
<evidence type="ECO:0000256" key="1">
    <source>
        <dbReference type="SAM" id="MobiDB-lite"/>
    </source>
</evidence>
<dbReference type="EMBL" id="CP104557">
    <property type="protein sequence ID" value="UXH40921.1"/>
    <property type="molecule type" value="Genomic_DNA"/>
</dbReference>
<accession>A0ABY6AMN7</accession>
<reference evidence="2" key="1">
    <citation type="submission" date="2022-09" db="EMBL/GenBank/DDBJ databases">
        <title>Complete genome sequence of Pseudomonas promysalinigenes strain RL-WG26, a newly isolated PGPR with the potential for plant salinity stress alleviation.</title>
        <authorList>
            <person name="Ren L."/>
            <person name="Wang G."/>
            <person name="Hu H."/>
        </authorList>
    </citation>
    <scope>NUCLEOTIDE SEQUENCE</scope>
    <source>
        <strain evidence="2">RL-WG26</strain>
    </source>
</reference>